<dbReference type="EMBL" id="CAUYUJ010021813">
    <property type="protein sequence ID" value="CAK0907143.1"/>
    <property type="molecule type" value="Genomic_DNA"/>
</dbReference>
<reference evidence="1" key="1">
    <citation type="submission" date="2023-10" db="EMBL/GenBank/DDBJ databases">
        <authorList>
            <person name="Chen Y."/>
            <person name="Shah S."/>
            <person name="Dougan E. K."/>
            <person name="Thang M."/>
            <person name="Chan C."/>
        </authorList>
    </citation>
    <scope>NUCLEOTIDE SEQUENCE [LARGE SCALE GENOMIC DNA]</scope>
</reference>
<name>A0ABN9Y3Q4_9DINO</name>
<evidence type="ECO:0000313" key="1">
    <source>
        <dbReference type="EMBL" id="CAK0907143.1"/>
    </source>
</evidence>
<feature type="non-terminal residue" evidence="1">
    <location>
        <position position="153"/>
    </location>
</feature>
<keyword evidence="2" id="KW-1185">Reference proteome</keyword>
<gene>
    <name evidence="1" type="ORF">PCOR1329_LOCUS82255</name>
</gene>
<proteinExistence type="predicted"/>
<evidence type="ECO:0000313" key="2">
    <source>
        <dbReference type="Proteomes" id="UP001189429"/>
    </source>
</evidence>
<protein>
    <submittedName>
        <fullName evidence="1">Uncharacterized protein</fullName>
    </submittedName>
</protein>
<sequence>MTESKSINEVACNRVDAKREAEAKRELNHLEGIRHEAARTAESEHQLAKQAQSMMEAECKAKAERNLTQQSQSMAEAVREAKVEVESKLVEAERPAEHFEGMLHEAERKAEAERKLATLKNCEFADETTTSIFRQAALAGYGVAQLLKEAAGL</sequence>
<organism evidence="1 2">
    <name type="scientific">Prorocentrum cordatum</name>
    <dbReference type="NCBI Taxonomy" id="2364126"/>
    <lineage>
        <taxon>Eukaryota</taxon>
        <taxon>Sar</taxon>
        <taxon>Alveolata</taxon>
        <taxon>Dinophyceae</taxon>
        <taxon>Prorocentrales</taxon>
        <taxon>Prorocentraceae</taxon>
        <taxon>Prorocentrum</taxon>
    </lineage>
</organism>
<comment type="caution">
    <text evidence="1">The sequence shown here is derived from an EMBL/GenBank/DDBJ whole genome shotgun (WGS) entry which is preliminary data.</text>
</comment>
<dbReference type="Proteomes" id="UP001189429">
    <property type="component" value="Unassembled WGS sequence"/>
</dbReference>
<accession>A0ABN9Y3Q4</accession>